<dbReference type="Proteomes" id="UP000002051">
    <property type="component" value="Chromosome 3"/>
</dbReference>
<keyword evidence="3" id="KW-1185">Reference proteome</keyword>
<reference evidence="2" key="3">
    <citation type="submission" date="2015-04" db="UniProtKB">
        <authorList>
            <consortium name="EnsemblPlants"/>
        </authorList>
    </citation>
    <scope>IDENTIFICATION</scope>
    <source>
        <strain evidence="2">cv. Jemalong A17</strain>
    </source>
</reference>
<accession>A0A072V1B2</accession>
<protein>
    <submittedName>
        <fullName evidence="1 2">Uncharacterized protein</fullName>
    </submittedName>
</protein>
<reference evidence="1 3" key="2">
    <citation type="journal article" date="2014" name="BMC Genomics">
        <title>An improved genome release (version Mt4.0) for the model legume Medicago truncatula.</title>
        <authorList>
            <person name="Tang H."/>
            <person name="Krishnakumar V."/>
            <person name="Bidwell S."/>
            <person name="Rosen B."/>
            <person name="Chan A."/>
            <person name="Zhou S."/>
            <person name="Gentzbittel L."/>
            <person name="Childs K.L."/>
            <person name="Yandell M."/>
            <person name="Gundlach H."/>
            <person name="Mayer K.F."/>
            <person name="Schwartz D.C."/>
            <person name="Town C.D."/>
        </authorList>
    </citation>
    <scope>GENOME REANNOTATION</scope>
    <source>
        <strain evidence="1">A17</strain>
        <strain evidence="2 3">cv. Jemalong A17</strain>
    </source>
</reference>
<organism evidence="1 3">
    <name type="scientific">Medicago truncatula</name>
    <name type="common">Barrel medic</name>
    <name type="synonym">Medicago tribuloides</name>
    <dbReference type="NCBI Taxonomy" id="3880"/>
    <lineage>
        <taxon>Eukaryota</taxon>
        <taxon>Viridiplantae</taxon>
        <taxon>Streptophyta</taxon>
        <taxon>Embryophyta</taxon>
        <taxon>Tracheophyta</taxon>
        <taxon>Spermatophyta</taxon>
        <taxon>Magnoliopsida</taxon>
        <taxon>eudicotyledons</taxon>
        <taxon>Gunneridae</taxon>
        <taxon>Pentapetalae</taxon>
        <taxon>rosids</taxon>
        <taxon>fabids</taxon>
        <taxon>Fabales</taxon>
        <taxon>Fabaceae</taxon>
        <taxon>Papilionoideae</taxon>
        <taxon>50 kb inversion clade</taxon>
        <taxon>NPAAA clade</taxon>
        <taxon>Hologalegina</taxon>
        <taxon>IRL clade</taxon>
        <taxon>Trifolieae</taxon>
        <taxon>Medicago</taxon>
    </lineage>
</organism>
<evidence type="ECO:0000313" key="1">
    <source>
        <dbReference type="EMBL" id="KEH35481.1"/>
    </source>
</evidence>
<gene>
    <name evidence="1" type="ordered locus">MTR_3g092425</name>
</gene>
<evidence type="ECO:0000313" key="3">
    <source>
        <dbReference type="Proteomes" id="UP000002051"/>
    </source>
</evidence>
<evidence type="ECO:0000313" key="2">
    <source>
        <dbReference type="EnsemblPlants" id="KEH35481"/>
    </source>
</evidence>
<proteinExistence type="predicted"/>
<dbReference type="EnsemblPlants" id="KEH35481">
    <property type="protein sequence ID" value="KEH35481"/>
    <property type="gene ID" value="MTR_3g092425"/>
</dbReference>
<name>A0A072V1B2_MEDTR</name>
<dbReference type="HOGENOM" id="CLU_2174736_0_0_1"/>
<reference evidence="1 3" key="1">
    <citation type="journal article" date="2011" name="Nature">
        <title>The Medicago genome provides insight into the evolution of rhizobial symbioses.</title>
        <authorList>
            <person name="Young N.D."/>
            <person name="Debelle F."/>
            <person name="Oldroyd G.E."/>
            <person name="Geurts R."/>
            <person name="Cannon S.B."/>
            <person name="Udvardi M.K."/>
            <person name="Benedito V.A."/>
            <person name="Mayer K.F."/>
            <person name="Gouzy J."/>
            <person name="Schoof H."/>
            <person name="Van de Peer Y."/>
            <person name="Proost S."/>
            <person name="Cook D.R."/>
            <person name="Meyers B.C."/>
            <person name="Spannagl M."/>
            <person name="Cheung F."/>
            <person name="De Mita S."/>
            <person name="Krishnakumar V."/>
            <person name="Gundlach H."/>
            <person name="Zhou S."/>
            <person name="Mudge J."/>
            <person name="Bharti A.K."/>
            <person name="Murray J.D."/>
            <person name="Naoumkina M.A."/>
            <person name="Rosen B."/>
            <person name="Silverstein K.A."/>
            <person name="Tang H."/>
            <person name="Rombauts S."/>
            <person name="Zhao P.X."/>
            <person name="Zhou P."/>
            <person name="Barbe V."/>
            <person name="Bardou P."/>
            <person name="Bechner M."/>
            <person name="Bellec A."/>
            <person name="Berger A."/>
            <person name="Berges H."/>
            <person name="Bidwell S."/>
            <person name="Bisseling T."/>
            <person name="Choisne N."/>
            <person name="Couloux A."/>
            <person name="Denny R."/>
            <person name="Deshpande S."/>
            <person name="Dai X."/>
            <person name="Doyle J.J."/>
            <person name="Dudez A.M."/>
            <person name="Farmer A.D."/>
            <person name="Fouteau S."/>
            <person name="Franken C."/>
            <person name="Gibelin C."/>
            <person name="Gish J."/>
            <person name="Goldstein S."/>
            <person name="Gonzalez A.J."/>
            <person name="Green P.J."/>
            <person name="Hallab A."/>
            <person name="Hartog M."/>
            <person name="Hua A."/>
            <person name="Humphray S.J."/>
            <person name="Jeong D.H."/>
            <person name="Jing Y."/>
            <person name="Jocker A."/>
            <person name="Kenton S.M."/>
            <person name="Kim D.J."/>
            <person name="Klee K."/>
            <person name="Lai H."/>
            <person name="Lang C."/>
            <person name="Lin S."/>
            <person name="Macmil S.L."/>
            <person name="Magdelenat G."/>
            <person name="Matthews L."/>
            <person name="McCorrison J."/>
            <person name="Monaghan E.L."/>
            <person name="Mun J.H."/>
            <person name="Najar F.Z."/>
            <person name="Nicholson C."/>
            <person name="Noirot C."/>
            <person name="O'Bleness M."/>
            <person name="Paule C.R."/>
            <person name="Poulain J."/>
            <person name="Prion F."/>
            <person name="Qin B."/>
            <person name="Qu C."/>
            <person name="Retzel E.F."/>
            <person name="Riddle C."/>
            <person name="Sallet E."/>
            <person name="Samain S."/>
            <person name="Samson N."/>
            <person name="Sanders I."/>
            <person name="Saurat O."/>
            <person name="Scarpelli C."/>
            <person name="Schiex T."/>
            <person name="Segurens B."/>
            <person name="Severin A.J."/>
            <person name="Sherrier D.J."/>
            <person name="Shi R."/>
            <person name="Sims S."/>
            <person name="Singer S.R."/>
            <person name="Sinharoy S."/>
            <person name="Sterck L."/>
            <person name="Viollet A."/>
            <person name="Wang B.B."/>
            <person name="Wang K."/>
            <person name="Wang M."/>
            <person name="Wang X."/>
            <person name="Warfsmann J."/>
            <person name="Weissenbach J."/>
            <person name="White D.D."/>
            <person name="White J.D."/>
            <person name="Wiley G.B."/>
            <person name="Wincker P."/>
            <person name="Xing Y."/>
            <person name="Yang L."/>
            <person name="Yao Z."/>
            <person name="Ying F."/>
            <person name="Zhai J."/>
            <person name="Zhou L."/>
            <person name="Zuber A."/>
            <person name="Denarie J."/>
            <person name="Dixon R.A."/>
            <person name="May G.D."/>
            <person name="Schwartz D.C."/>
            <person name="Rogers J."/>
            <person name="Quetier F."/>
            <person name="Town C.D."/>
            <person name="Roe B.A."/>
        </authorList>
    </citation>
    <scope>NUCLEOTIDE SEQUENCE [LARGE SCALE GENOMIC DNA]</scope>
    <source>
        <strain evidence="1">A17</strain>
        <strain evidence="2 3">cv. Jemalong A17</strain>
    </source>
</reference>
<sequence length="110" mass="12820">MAQGENFSNNTLHPLMVHSLVVEDINIHEIISSMVEKIITPNCYVPKLELLISTQYIAYMNSFKIRSYTNYLYLIWHCTIRIRSFIFVVVNPPVCMYGNMTLLTQGKFKI</sequence>
<dbReference type="AlphaFoldDB" id="A0A072V1B2"/>
<dbReference type="EMBL" id="CM001219">
    <property type="protein sequence ID" value="KEH35481.1"/>
    <property type="molecule type" value="Genomic_DNA"/>
</dbReference>